<feature type="transmembrane region" description="Helical" evidence="1">
    <location>
        <begin position="93"/>
        <end position="120"/>
    </location>
</feature>
<keyword evidence="1" id="KW-0812">Transmembrane</keyword>
<comment type="caution">
    <text evidence="2">The sequence shown here is derived from an EMBL/GenBank/DDBJ whole genome shotgun (WGS) entry which is preliminary data.</text>
</comment>
<dbReference type="EMBL" id="UYJE01008253">
    <property type="protein sequence ID" value="VDI62436.1"/>
    <property type="molecule type" value="Genomic_DNA"/>
</dbReference>
<dbReference type="OrthoDB" id="419711at2759"/>
<keyword evidence="3" id="KW-1185">Reference proteome</keyword>
<proteinExistence type="predicted"/>
<evidence type="ECO:0000256" key="1">
    <source>
        <dbReference type="SAM" id="Phobius"/>
    </source>
</evidence>
<dbReference type="PANTHER" id="PTHR12242:SF45">
    <property type="entry name" value="MARVEL DOMAIN-CONTAINING PROTEIN"/>
    <property type="match status" value="1"/>
</dbReference>
<protein>
    <recommendedName>
        <fullName evidence="4">Protein rolling stone</fullName>
    </recommendedName>
</protein>
<gene>
    <name evidence="2" type="ORF">MGAL_10B064587</name>
</gene>
<accession>A0A8B6GDC5</accession>
<keyword evidence="1" id="KW-1133">Transmembrane helix</keyword>
<dbReference type="Pfam" id="PF21534">
    <property type="entry name" value="Rost"/>
    <property type="match status" value="1"/>
</dbReference>
<organism evidence="2 3">
    <name type="scientific">Mytilus galloprovincialis</name>
    <name type="common">Mediterranean mussel</name>
    <dbReference type="NCBI Taxonomy" id="29158"/>
    <lineage>
        <taxon>Eukaryota</taxon>
        <taxon>Metazoa</taxon>
        <taxon>Spiralia</taxon>
        <taxon>Lophotrochozoa</taxon>
        <taxon>Mollusca</taxon>
        <taxon>Bivalvia</taxon>
        <taxon>Autobranchia</taxon>
        <taxon>Pteriomorphia</taxon>
        <taxon>Mytilida</taxon>
        <taxon>Mytiloidea</taxon>
        <taxon>Mytilidae</taxon>
        <taxon>Mytilinae</taxon>
        <taxon>Mytilus</taxon>
    </lineage>
</organism>
<evidence type="ECO:0000313" key="2">
    <source>
        <dbReference type="EMBL" id="VDI62436.1"/>
    </source>
</evidence>
<feature type="transmembrane region" description="Helical" evidence="1">
    <location>
        <begin position="189"/>
        <end position="219"/>
    </location>
</feature>
<sequence>MTKYGSDVRGRMEEERSISADHNRCCESLVQEFKPDYIGLEYENPADLVTPQWPINHKGYAVYRVTVAVLMVGWIVADLMYESQKFYHDRIWLYLVYATNWSFVLLVLSTCFHAVCVMFYTTRAASCVDRQSFEKMPPSLKLQWVLQNLGYNSAIVVTISYWSFIAFLDHTAILMTDMSRLKHTLNTVFVIFDLMISATPIRILHMFIPVMLGSIYSLFNALYFLNNGTILEGRHYAYNVLNWDHPQEAIITCMLCMIESVLSQIILYELYKFRRWIYSKTFFGRENDLPYSEMQSIMTETPKYSAMGKDQQPDFS</sequence>
<evidence type="ECO:0008006" key="4">
    <source>
        <dbReference type="Google" id="ProtNLM"/>
    </source>
</evidence>
<reference evidence="2" key="1">
    <citation type="submission" date="2018-11" db="EMBL/GenBank/DDBJ databases">
        <authorList>
            <person name="Alioto T."/>
            <person name="Alioto T."/>
        </authorList>
    </citation>
    <scope>NUCLEOTIDE SEQUENCE</scope>
</reference>
<feature type="transmembrane region" description="Helical" evidence="1">
    <location>
        <begin position="61"/>
        <end position="81"/>
    </location>
</feature>
<dbReference type="AlphaFoldDB" id="A0A8B6GDC5"/>
<dbReference type="Proteomes" id="UP000596742">
    <property type="component" value="Unassembled WGS sequence"/>
</dbReference>
<dbReference type="PANTHER" id="PTHR12242">
    <property type="entry name" value="OS02G0130600 PROTEIN-RELATED"/>
    <property type="match status" value="1"/>
</dbReference>
<feature type="transmembrane region" description="Helical" evidence="1">
    <location>
        <begin position="149"/>
        <end position="168"/>
    </location>
</feature>
<dbReference type="GO" id="GO:0016020">
    <property type="term" value="C:membrane"/>
    <property type="evidence" value="ECO:0007669"/>
    <property type="project" value="TreeGrafter"/>
</dbReference>
<name>A0A8B6GDC5_MYTGA</name>
<evidence type="ECO:0000313" key="3">
    <source>
        <dbReference type="Proteomes" id="UP000596742"/>
    </source>
</evidence>
<keyword evidence="1" id="KW-0472">Membrane</keyword>
<dbReference type="InterPro" id="IPR049352">
    <property type="entry name" value="Rost"/>
</dbReference>